<evidence type="ECO:0000256" key="2">
    <source>
        <dbReference type="SAM" id="SignalP"/>
    </source>
</evidence>
<name>A0A0M4TS00_SAMRI</name>
<evidence type="ECO:0000313" key="3">
    <source>
        <dbReference type="EMBL" id="BAS31060.1"/>
    </source>
</evidence>
<feature type="signal peptide" evidence="2">
    <location>
        <begin position="1"/>
        <end position="18"/>
    </location>
</feature>
<organism evidence="3">
    <name type="scientific">Samia ricini</name>
    <name type="common">Indian eri silkmoth</name>
    <name type="synonym">Samia cynthia ricini</name>
    <dbReference type="NCBI Taxonomy" id="63990"/>
    <lineage>
        <taxon>Eukaryota</taxon>
        <taxon>Metazoa</taxon>
        <taxon>Ecdysozoa</taxon>
        <taxon>Arthropoda</taxon>
        <taxon>Hexapoda</taxon>
        <taxon>Insecta</taxon>
        <taxon>Pterygota</taxon>
        <taxon>Neoptera</taxon>
        <taxon>Endopterygota</taxon>
        <taxon>Lepidoptera</taxon>
        <taxon>Glossata</taxon>
        <taxon>Ditrysia</taxon>
        <taxon>Bombycoidea</taxon>
        <taxon>Saturniidae</taxon>
        <taxon>Saturniinae</taxon>
        <taxon>Attacini</taxon>
        <taxon>Samia</taxon>
    </lineage>
</organism>
<dbReference type="AlphaFoldDB" id="A0A0M4TS00"/>
<feature type="region of interest" description="Disordered" evidence="1">
    <location>
        <begin position="76"/>
        <end position="103"/>
    </location>
</feature>
<feature type="chain" id="PRO_5005802574" evidence="2">
    <location>
        <begin position="19"/>
        <end position="131"/>
    </location>
</feature>
<proteinExistence type="evidence at transcript level"/>
<accession>A0A0M4TS00</accession>
<evidence type="ECO:0000256" key="1">
    <source>
        <dbReference type="SAM" id="MobiDB-lite"/>
    </source>
</evidence>
<keyword evidence="2" id="KW-0732">Signal</keyword>
<reference evidence="3" key="1">
    <citation type="submission" date="2014-09" db="EMBL/GenBank/DDBJ databases">
        <title>Gene expression analysis in the larval silk gland of the eri silkworm, Samia cynthia ricini.</title>
        <authorList>
            <person name="Tsubota T."/>
            <person name="Yamamoto K."/>
            <person name="Mita K."/>
            <person name="Sezutsu H."/>
        </authorList>
    </citation>
    <scope>NUCLEOTIDE SEQUENCE</scope>
</reference>
<sequence>MALMKIFLALLFVGLSNAVLMWPNDDPRFPSSKNYYTRYPAPGYPTFPDSSDFMNFPFKFVFNDFPRFQSFPKVPFPSPDDIRNTNPRPGQTYTGLYASTGGSGGGVIIANVDGQVLEKRFPETTSDTSNN</sequence>
<protein>
    <submittedName>
        <fullName evidence="3">Seroin3</fullName>
    </submittedName>
</protein>
<dbReference type="EMBL" id="LC001873">
    <property type="protein sequence ID" value="BAS31060.1"/>
    <property type="molecule type" value="mRNA"/>
</dbReference>